<dbReference type="Pfam" id="PF03791">
    <property type="entry name" value="KNOX2"/>
    <property type="match status" value="1"/>
</dbReference>
<dbReference type="STRING" id="3871.A0A1J7G7X5"/>
<dbReference type="PROSITE" id="PS50071">
    <property type="entry name" value="HOMEOBOX_2"/>
    <property type="match status" value="1"/>
</dbReference>
<evidence type="ECO:0000259" key="9">
    <source>
        <dbReference type="PROSITE" id="PS51213"/>
    </source>
</evidence>
<dbReference type="SMART" id="SM00389">
    <property type="entry name" value="HOX"/>
    <property type="match status" value="1"/>
</dbReference>
<evidence type="ECO:0000313" key="10">
    <source>
        <dbReference type="EMBL" id="OIV96470.1"/>
    </source>
</evidence>
<evidence type="ECO:0000256" key="4">
    <source>
        <dbReference type="ARBA" id="ARBA00023242"/>
    </source>
</evidence>
<dbReference type="Pfam" id="PF03790">
    <property type="entry name" value="KNOX1"/>
    <property type="match status" value="1"/>
</dbReference>
<protein>
    <recommendedName>
        <fullName evidence="12">Homeobox domain-containing protein</fullName>
    </recommendedName>
</protein>
<keyword evidence="4 5" id="KW-0539">Nucleus</keyword>
<feature type="region of interest" description="Disordered" evidence="7">
    <location>
        <begin position="84"/>
        <end position="115"/>
    </location>
</feature>
<evidence type="ECO:0000256" key="1">
    <source>
        <dbReference type="ARBA" id="ARBA00004123"/>
    </source>
</evidence>
<sequence length="1043" mass="117099">MAYQNHNHHFSQNLSLHHFTNQQQQQLASAPDLSNKPHSDPNHSLQTAPNWLNNALLRTQYDTNNHSEVMNVVTAGAGESIIAGVSHDSDELKADTGAGREKKEAAEDGGGEDGLVKWQNGRYKAEIVAHPLYEELLSAHVSCLRIATPVDQLPRIDDQLAQSQNVVAKYSSFGNMIDDDNKELDQFLSHYVLLLCSFKEQLQQHVRVHAMEAVMACWEIEQSLQSLTGVSPGEGTGATMSDDEDDQVDSDINLLDGGLDGHDSMGFGPLIPTENERSLMERVRHELKHELKQGYKEKIVDIREEILRKRRAGKLPGDTTSVLKAWWQSHSKWPYPTEEDKARLVQETGLQLKQINNWFINQRKRNWHSNPSTSTVLKNKRKRLMTTFTLWEMTCKTDNRANGNKSNRRVISTILHETTQQEQSPNLEDCLKLLKGERDEQRLAGLLLVTKFCKAEDHSSLRRVYDAVGPRFLERLLRTGMGKGTVTSGGDNNRDAYLCLSVTVLASFCRVPEIASLEDMVLKVPLILEAMSTRNGSSVLEECYEFLYLVSTASGNGIIKFYESGGIRILASQMSSMQDGSHLMEISIKLLQLILSRMSLEIIQNDYSSELLVIVAEIAKQFAVLHNSLKFDSLHLLNTMISSKDSAQLLDALRLLPNDSWSYYIRIGIIAILQNRVATAERLQALILAESMVSISGEDWLISQVRTNDAQNPTPADMCLLLVLEQSRVEIAVLLNELAYLKYKAPQDTSTTAEAIFSKRRNVAVAYSLVEKIIKLISNVDENDGNLLDECTLTKLICQLNETITVVLEYLEDARDHQQRKGDDLLASVRIIGSYLAEVPIACEEKVRVLLGYMLSVEGEDEQSPFYSVCFLLPLLCQITMELEGCKTLASCGGHKAVLDCLSKLIGSYDYIVEDKGCIFLACDTAMNLLLKKDKVQLMLDELNFVDLLKALVYWSENTDDMSSMMMASSICALIFDYTSEEALLNHPDFNYSTLSSLYQLIVRCLASSGQDGNADMDLWDIVSAGFSRWANRYPHIRESLNK</sequence>
<feature type="region of interest" description="Disordered" evidence="7">
    <location>
        <begin position="20"/>
        <end position="48"/>
    </location>
</feature>
<dbReference type="InterPro" id="IPR001356">
    <property type="entry name" value="HD"/>
</dbReference>
<dbReference type="InterPro" id="IPR005540">
    <property type="entry name" value="KNOX1"/>
</dbReference>
<dbReference type="InterPro" id="IPR008709">
    <property type="entry name" value="Neurochondrin"/>
</dbReference>
<feature type="domain" description="Homeobox" evidence="8">
    <location>
        <begin position="306"/>
        <end position="369"/>
    </location>
</feature>
<dbReference type="EMBL" id="CM007375">
    <property type="protein sequence ID" value="OIV96470.1"/>
    <property type="molecule type" value="Genomic_DNA"/>
</dbReference>
<evidence type="ECO:0000313" key="11">
    <source>
        <dbReference type="Proteomes" id="UP000188354"/>
    </source>
</evidence>
<dbReference type="Pfam" id="PF05536">
    <property type="entry name" value="Neurochondrin"/>
    <property type="match status" value="1"/>
</dbReference>
<dbReference type="Proteomes" id="UP000188354">
    <property type="component" value="Chromosome LG15"/>
</dbReference>
<accession>A0A1J7G7X5</accession>
<feature type="domain" description="ELK" evidence="9">
    <location>
        <begin position="286"/>
        <end position="306"/>
    </location>
</feature>
<dbReference type="FunFam" id="1.10.10.60:FF:000143">
    <property type="entry name" value="homeobox protein knotted-1-like 3 isoform X1"/>
    <property type="match status" value="1"/>
</dbReference>
<dbReference type="GO" id="GO:0005634">
    <property type="term" value="C:nucleus"/>
    <property type="evidence" value="ECO:0007669"/>
    <property type="project" value="UniProtKB-SubCell"/>
</dbReference>
<evidence type="ECO:0008006" key="12">
    <source>
        <dbReference type="Google" id="ProtNLM"/>
    </source>
</evidence>
<gene>
    <name evidence="10" type="ORF">TanjilG_07862</name>
</gene>
<dbReference type="CDD" id="cd00086">
    <property type="entry name" value="homeodomain"/>
    <property type="match status" value="1"/>
</dbReference>
<evidence type="ECO:0000256" key="7">
    <source>
        <dbReference type="SAM" id="MobiDB-lite"/>
    </source>
</evidence>
<dbReference type="InterPro" id="IPR009057">
    <property type="entry name" value="Homeodomain-like_sf"/>
</dbReference>
<feature type="compositionally biased region" description="Basic and acidic residues" evidence="7">
    <location>
        <begin position="87"/>
        <end position="106"/>
    </location>
</feature>
<dbReference type="GO" id="GO:0006355">
    <property type="term" value="P:regulation of DNA-templated transcription"/>
    <property type="evidence" value="ECO:0007669"/>
    <property type="project" value="InterPro"/>
</dbReference>
<dbReference type="PANTHER" id="PTHR13109:SF7">
    <property type="entry name" value="NEUROCHONDRIN"/>
    <property type="match status" value="1"/>
</dbReference>
<name>A0A1J7G7X5_LUPAN</name>
<dbReference type="Pfam" id="PF03789">
    <property type="entry name" value="ELK"/>
    <property type="match status" value="1"/>
</dbReference>
<evidence type="ECO:0000256" key="6">
    <source>
        <dbReference type="PROSITE-ProRule" id="PRU00559"/>
    </source>
</evidence>
<comment type="similarity">
    <text evidence="6">Belongs to the TALE/KNOX homeobox family.</text>
</comment>
<keyword evidence="3 5" id="KW-0371">Homeobox</keyword>
<dbReference type="Gramene" id="OIV96470">
    <property type="protein sequence ID" value="OIV96470"/>
    <property type="gene ID" value="TanjilG_07862"/>
</dbReference>
<feature type="DNA-binding region" description="Homeobox; TALE-type" evidence="5">
    <location>
        <begin position="307"/>
        <end position="370"/>
    </location>
</feature>
<dbReference type="PROSITE" id="PS51213">
    <property type="entry name" value="ELK"/>
    <property type="match status" value="1"/>
</dbReference>
<evidence type="ECO:0000256" key="3">
    <source>
        <dbReference type="ARBA" id="ARBA00023155"/>
    </source>
</evidence>
<dbReference type="InterPro" id="IPR005541">
    <property type="entry name" value="KNOX2"/>
</dbReference>
<dbReference type="SUPFAM" id="SSF46689">
    <property type="entry name" value="Homeodomain-like"/>
    <property type="match status" value="1"/>
</dbReference>
<dbReference type="InterPro" id="IPR008422">
    <property type="entry name" value="KN_HD"/>
</dbReference>
<dbReference type="AlphaFoldDB" id="A0A1J7G7X5"/>
<reference evidence="10 11" key="1">
    <citation type="journal article" date="2017" name="Plant Biotechnol. J.">
        <title>A comprehensive draft genome sequence for lupin (Lupinus angustifolius), an emerging health food: insights into plant-microbe interactions and legume evolution.</title>
        <authorList>
            <person name="Hane J.K."/>
            <person name="Ming Y."/>
            <person name="Kamphuis L.G."/>
            <person name="Nelson M.N."/>
            <person name="Garg G."/>
            <person name="Atkins C.A."/>
            <person name="Bayer P.E."/>
            <person name="Bravo A."/>
            <person name="Bringans S."/>
            <person name="Cannon S."/>
            <person name="Edwards D."/>
            <person name="Foley R."/>
            <person name="Gao L.L."/>
            <person name="Harrison M.J."/>
            <person name="Huang W."/>
            <person name="Hurgobin B."/>
            <person name="Li S."/>
            <person name="Liu C.W."/>
            <person name="McGrath A."/>
            <person name="Morahan G."/>
            <person name="Murray J."/>
            <person name="Weller J."/>
            <person name="Jian J."/>
            <person name="Singh K.B."/>
        </authorList>
    </citation>
    <scope>NUCLEOTIDE SEQUENCE [LARGE SCALE GENOMIC DNA]</scope>
    <source>
        <strain evidence="11">cv. Tanjil</strain>
        <tissue evidence="10">Whole plant</tissue>
    </source>
</reference>
<dbReference type="Pfam" id="PF05920">
    <property type="entry name" value="Homeobox_KN"/>
    <property type="match status" value="1"/>
</dbReference>
<dbReference type="GO" id="GO:0003677">
    <property type="term" value="F:DNA binding"/>
    <property type="evidence" value="ECO:0007669"/>
    <property type="project" value="UniProtKB-UniRule"/>
</dbReference>
<evidence type="ECO:0000259" key="8">
    <source>
        <dbReference type="PROSITE" id="PS50071"/>
    </source>
</evidence>
<dbReference type="SMART" id="SM01256">
    <property type="entry name" value="KNOX2"/>
    <property type="match status" value="1"/>
</dbReference>
<evidence type="ECO:0000256" key="2">
    <source>
        <dbReference type="ARBA" id="ARBA00023125"/>
    </source>
</evidence>
<dbReference type="SMART" id="SM01255">
    <property type="entry name" value="KNOX1"/>
    <property type="match status" value="1"/>
</dbReference>
<comment type="subcellular location">
    <subcellularLocation>
        <location evidence="1 5">Nucleus</location>
    </subcellularLocation>
</comment>
<dbReference type="SMART" id="SM01188">
    <property type="entry name" value="ELK"/>
    <property type="match status" value="1"/>
</dbReference>
<organism evidence="10 11">
    <name type="scientific">Lupinus angustifolius</name>
    <name type="common">Narrow-leaved blue lupine</name>
    <dbReference type="NCBI Taxonomy" id="3871"/>
    <lineage>
        <taxon>Eukaryota</taxon>
        <taxon>Viridiplantae</taxon>
        <taxon>Streptophyta</taxon>
        <taxon>Embryophyta</taxon>
        <taxon>Tracheophyta</taxon>
        <taxon>Spermatophyta</taxon>
        <taxon>Magnoliopsida</taxon>
        <taxon>eudicotyledons</taxon>
        <taxon>Gunneridae</taxon>
        <taxon>Pentapetalae</taxon>
        <taxon>rosids</taxon>
        <taxon>fabids</taxon>
        <taxon>Fabales</taxon>
        <taxon>Fabaceae</taxon>
        <taxon>Papilionoideae</taxon>
        <taxon>50 kb inversion clade</taxon>
        <taxon>genistoids sensu lato</taxon>
        <taxon>core genistoids</taxon>
        <taxon>Genisteae</taxon>
        <taxon>Lupinus</taxon>
    </lineage>
</organism>
<evidence type="ECO:0000256" key="5">
    <source>
        <dbReference type="PROSITE-ProRule" id="PRU00108"/>
    </source>
</evidence>
<dbReference type="Gene3D" id="1.10.10.60">
    <property type="entry name" value="Homeodomain-like"/>
    <property type="match status" value="1"/>
</dbReference>
<proteinExistence type="inferred from homology"/>
<keyword evidence="2 5" id="KW-0238">DNA-binding</keyword>
<dbReference type="PANTHER" id="PTHR13109">
    <property type="entry name" value="NEUROCHONDRIN"/>
    <property type="match status" value="1"/>
</dbReference>
<dbReference type="InterPro" id="IPR005539">
    <property type="entry name" value="ELK_dom"/>
</dbReference>
<keyword evidence="11" id="KW-1185">Reference proteome</keyword>